<dbReference type="EMBL" id="VBTY01000090">
    <property type="protein sequence ID" value="MDG3495239.1"/>
    <property type="molecule type" value="Genomic_DNA"/>
</dbReference>
<evidence type="ECO:0000256" key="1">
    <source>
        <dbReference type="ARBA" id="ARBA00022829"/>
    </source>
</evidence>
<protein>
    <recommendedName>
        <fullName evidence="2">Segregation and condensation protein A</fullName>
    </recommendedName>
</protein>
<organism evidence="3 4">
    <name type="scientific">Pseudanabaena catenata USMAC16</name>
    <dbReference type="NCBI Taxonomy" id="1855837"/>
    <lineage>
        <taxon>Bacteria</taxon>
        <taxon>Bacillati</taxon>
        <taxon>Cyanobacteriota</taxon>
        <taxon>Cyanophyceae</taxon>
        <taxon>Pseudanabaenales</taxon>
        <taxon>Pseudanabaenaceae</taxon>
        <taxon>Pseudanabaena</taxon>
    </lineage>
</organism>
<evidence type="ECO:0000256" key="2">
    <source>
        <dbReference type="ARBA" id="ARBA00044777"/>
    </source>
</evidence>
<dbReference type="AlphaFoldDB" id="A0A9X4RLQ2"/>
<dbReference type="PANTHER" id="PTHR33969">
    <property type="entry name" value="SEGREGATION AND CONDENSATION PROTEIN A"/>
    <property type="match status" value="1"/>
</dbReference>
<keyword evidence="4" id="KW-1185">Reference proteome</keyword>
<dbReference type="PANTHER" id="PTHR33969:SF2">
    <property type="entry name" value="SEGREGATION AND CONDENSATION PROTEIN A"/>
    <property type="match status" value="1"/>
</dbReference>
<dbReference type="RefSeq" id="WP_009627359.1">
    <property type="nucleotide sequence ID" value="NZ_VBTY01000090.1"/>
</dbReference>
<dbReference type="GO" id="GO:0007059">
    <property type="term" value="P:chromosome segregation"/>
    <property type="evidence" value="ECO:0007669"/>
    <property type="project" value="UniProtKB-KW"/>
</dbReference>
<evidence type="ECO:0000313" key="4">
    <source>
        <dbReference type="Proteomes" id="UP001152872"/>
    </source>
</evidence>
<sequence length="280" mass="31431">MTLSIAESVTKDAIALLIDLAERGEIDPWDVQVIDVVDRFLSRLIVSDRHDLYDSGQAMLYASMLVLLKANSLSDSQAAYDQETNDDSDLDNLDTEVVSDSMRLPMDFDKRLRRLPVALPPKARRITLEELIAQIESIAEIVDRKTSKPAKRQMQGKVARRAAMKAIAQLAHKENLSEMVTEIEHYFLLHPDEEIEISDLAEVFNDRVGVFWGLLLMSSQSKVELFQTEFYGKIQIVPTIKAPTAKAPTSKEIAFTNGSTNSTVESTQLQLTFSELKEVS</sequence>
<dbReference type="InterPro" id="IPR023093">
    <property type="entry name" value="ScpA-like_C"/>
</dbReference>
<accession>A0A9X4RLQ2</accession>
<dbReference type="Gene3D" id="1.10.10.580">
    <property type="entry name" value="Structural maintenance of chromosome 1. Chain E"/>
    <property type="match status" value="1"/>
</dbReference>
<dbReference type="InterPro" id="IPR003768">
    <property type="entry name" value="ScpA"/>
</dbReference>
<evidence type="ECO:0000313" key="3">
    <source>
        <dbReference type="EMBL" id="MDG3495239.1"/>
    </source>
</evidence>
<reference evidence="3" key="1">
    <citation type="submission" date="2019-05" db="EMBL/GenBank/DDBJ databases">
        <title>Whole genome sequencing of Pseudanabaena catenata USMAC16.</title>
        <authorList>
            <person name="Khan Z."/>
            <person name="Omar W.M."/>
            <person name="Convey P."/>
            <person name="Merican F."/>
            <person name="Najimudin N."/>
        </authorList>
    </citation>
    <scope>NUCLEOTIDE SEQUENCE</scope>
    <source>
        <strain evidence="3">USMAC16</strain>
    </source>
</reference>
<proteinExistence type="predicted"/>
<comment type="caution">
    <text evidence="3">The sequence shown here is derived from an EMBL/GenBank/DDBJ whole genome shotgun (WGS) entry which is preliminary data.</text>
</comment>
<dbReference type="Proteomes" id="UP001152872">
    <property type="component" value="Unassembled WGS sequence"/>
</dbReference>
<gene>
    <name evidence="3" type="ORF">FEV09_11780</name>
</gene>
<dbReference type="Pfam" id="PF02616">
    <property type="entry name" value="SMC_ScpA"/>
    <property type="match status" value="1"/>
</dbReference>
<name>A0A9X4RLQ2_9CYAN</name>
<keyword evidence="1" id="KW-0159">Chromosome partition</keyword>
<dbReference type="Gene3D" id="6.10.250.2410">
    <property type="match status" value="1"/>
</dbReference>